<reference evidence="1" key="1">
    <citation type="submission" date="2016-01" db="EMBL/GenBank/DDBJ databases">
        <authorList>
            <person name="Peeters C."/>
        </authorList>
    </citation>
    <scope>NUCLEOTIDE SEQUENCE [LARGE SCALE GENOMIC DNA]</scope>
    <source>
        <strain evidence="1">LMG 22937</strain>
    </source>
</reference>
<name>A0A158KIV3_9BURK</name>
<protein>
    <recommendedName>
        <fullName evidence="3">Lipoprotein</fullName>
    </recommendedName>
</protein>
<dbReference type="Proteomes" id="UP000054925">
    <property type="component" value="Unassembled WGS sequence"/>
</dbReference>
<evidence type="ECO:0000313" key="2">
    <source>
        <dbReference type="Proteomes" id="UP000054925"/>
    </source>
</evidence>
<sequence>MKNFYKTLIAAIPLFGACASFKANEIPPRTVRNFLLDIQAVADSDNLDNIKFVAEKLKIAFIASPEKAIYDSSGRTIRGFEIAVEPTAESMEYKADHLTYRIFRPSHQTFSRVLISIPVNSSVLCVKPTDLVLIFGEGVKNFSPHLSSFGFTYENKQGEGIKTYFRFIQHGCLSEFGFNQNIDKE</sequence>
<evidence type="ECO:0008006" key="3">
    <source>
        <dbReference type="Google" id="ProtNLM"/>
    </source>
</evidence>
<keyword evidence="2" id="KW-1185">Reference proteome</keyword>
<dbReference type="AlphaFoldDB" id="A0A158KIV3"/>
<dbReference type="PROSITE" id="PS51257">
    <property type="entry name" value="PROKAR_LIPOPROTEIN"/>
    <property type="match status" value="1"/>
</dbReference>
<comment type="caution">
    <text evidence="1">The sequence shown here is derived from an EMBL/GenBank/DDBJ whole genome shotgun (WGS) entry which is preliminary data.</text>
</comment>
<evidence type="ECO:0000313" key="1">
    <source>
        <dbReference type="EMBL" id="SAL81076.1"/>
    </source>
</evidence>
<gene>
    <name evidence="1" type="ORF">AWB67_05751</name>
</gene>
<dbReference type="RefSeq" id="WP_125477709.1">
    <property type="nucleotide sequence ID" value="NZ_FCOL02000059.1"/>
</dbReference>
<proteinExistence type="predicted"/>
<dbReference type="EMBL" id="FCOL02000059">
    <property type="protein sequence ID" value="SAL81076.1"/>
    <property type="molecule type" value="Genomic_DNA"/>
</dbReference>
<dbReference type="OrthoDB" id="9134483at2"/>
<accession>A0A158KIV3</accession>
<organism evidence="1 2">
    <name type="scientific">Caballeronia terrestris</name>
    <dbReference type="NCBI Taxonomy" id="1226301"/>
    <lineage>
        <taxon>Bacteria</taxon>
        <taxon>Pseudomonadati</taxon>
        <taxon>Pseudomonadota</taxon>
        <taxon>Betaproteobacteria</taxon>
        <taxon>Burkholderiales</taxon>
        <taxon>Burkholderiaceae</taxon>
        <taxon>Caballeronia</taxon>
    </lineage>
</organism>